<dbReference type="InterPro" id="IPR050697">
    <property type="entry name" value="Adenylyl/Guanylyl_Cyclase_3/4"/>
</dbReference>
<sequence length="694" mass="84517">MLKMNKLFKIQNKLWVATWITVLVLLSIYFLSNFFFFDIFSKINLSFQNWLFQNDLSKNWKVANKSIVVIEIDDRTLQDPEKWWLWRWQEFRRSYFAKIIDNLKKDNVLVIWVDVLFSEKWAFYKDDDKILAKSITDAWNVVLAFHKINKLYPIDMLHSAAAWIWDVFTIVNKSNQNVYSIHPYYTDDGAKSFSLAVLDRYFEEIYWEKQLQDTKNKDKTYFEFYGIKIPFSRQEEASSIKELLINYLPRPTDFQNLSFIDVYNGKYDPNIVKDKIVLIWSSATWLHDEYLSPLKIIPWVYTHANAINTVLNKSFITYFNRFSEIWILVLFVYLITLLGIYDTRKYYFVSSLFLLIIGYLWFYDYAFKTYNSIFSYPLQFFIAIVLSFLMVSIYRYLYEDKWKRLLQWALSQYLAEDLVKWVLHNYEKVKLWWQKMENTIFFSDVAWFTTISEKMEPEELVLFLSEYLKEVSDVIIDNKWFINKYEWDAVMALWWAFWLEAKQAYLACRSALEQQKTIEALNVIFKEKYGFEIKVRMWLNKGPVIVWNIWSEWRKIEFTALWDNVNLASRLEWINKFYWTLICVSETVKQAAWDEFVYRYLDKIKVKWKKISSNIYELVWHRSEVTQEKIELIKEFEKAWNLYSEQKFKEAKVIFAELFDLWDVPSVAFMKRCMEFEKKNPWTNWDSSWEFSEK</sequence>
<evidence type="ECO:0000256" key="1">
    <source>
        <dbReference type="SAM" id="Phobius"/>
    </source>
</evidence>
<dbReference type="EMBL" id="AMFJ01000499">
    <property type="protein sequence ID" value="EKE27320.1"/>
    <property type="molecule type" value="Genomic_DNA"/>
</dbReference>
<keyword evidence="1" id="KW-0812">Transmembrane</keyword>
<feature type="transmembrane region" description="Helical" evidence="1">
    <location>
        <begin position="325"/>
        <end position="341"/>
    </location>
</feature>
<dbReference type="GO" id="GO:0004016">
    <property type="term" value="F:adenylate cyclase activity"/>
    <property type="evidence" value="ECO:0007669"/>
    <property type="project" value="UniProtKB-ARBA"/>
</dbReference>
<gene>
    <name evidence="3" type="ORF">ACD_3C00225G0023</name>
</gene>
<dbReference type="Gene3D" id="3.30.70.1230">
    <property type="entry name" value="Nucleotide cyclase"/>
    <property type="match status" value="1"/>
</dbReference>
<dbReference type="SMART" id="SM00044">
    <property type="entry name" value="CYCc"/>
    <property type="match status" value="1"/>
</dbReference>
<dbReference type="GO" id="GO:0006171">
    <property type="term" value="P:cAMP biosynthetic process"/>
    <property type="evidence" value="ECO:0007669"/>
    <property type="project" value="TreeGrafter"/>
</dbReference>
<organism evidence="3">
    <name type="scientific">uncultured bacterium</name>
    <name type="common">gcode 4</name>
    <dbReference type="NCBI Taxonomy" id="1234023"/>
    <lineage>
        <taxon>Bacteria</taxon>
        <taxon>environmental samples</taxon>
    </lineage>
</organism>
<dbReference type="GO" id="GO:0035556">
    <property type="term" value="P:intracellular signal transduction"/>
    <property type="evidence" value="ECO:0007669"/>
    <property type="project" value="InterPro"/>
</dbReference>
<dbReference type="PROSITE" id="PS50125">
    <property type="entry name" value="GUANYLATE_CYCLASE_2"/>
    <property type="match status" value="1"/>
</dbReference>
<evidence type="ECO:0000313" key="3">
    <source>
        <dbReference type="EMBL" id="EKE27320.1"/>
    </source>
</evidence>
<proteinExistence type="predicted"/>
<feature type="transmembrane region" description="Helical" evidence="1">
    <location>
        <begin position="346"/>
        <end position="362"/>
    </location>
</feature>
<dbReference type="Pfam" id="PF00211">
    <property type="entry name" value="Guanylate_cyc"/>
    <property type="match status" value="1"/>
</dbReference>
<reference evidence="3" key="1">
    <citation type="journal article" date="2012" name="Science">
        <title>Fermentation, hydrogen, and sulfur metabolism in multiple uncultivated bacterial phyla.</title>
        <authorList>
            <person name="Wrighton K.C."/>
            <person name="Thomas B.C."/>
            <person name="Sharon I."/>
            <person name="Miller C.S."/>
            <person name="Castelle C.J."/>
            <person name="VerBerkmoes N.C."/>
            <person name="Wilkins M.J."/>
            <person name="Hettich R.L."/>
            <person name="Lipton M.S."/>
            <person name="Williams K.H."/>
            <person name="Long P.E."/>
            <person name="Banfield J.F."/>
        </authorList>
    </citation>
    <scope>NUCLEOTIDE SEQUENCE [LARGE SCALE GENOMIC DNA]</scope>
</reference>
<dbReference type="InterPro" id="IPR001054">
    <property type="entry name" value="A/G_cyclase"/>
</dbReference>
<keyword evidence="1" id="KW-1133">Transmembrane helix</keyword>
<comment type="caution">
    <text evidence="3">The sequence shown here is derived from an EMBL/GenBank/DDBJ whole genome shotgun (WGS) entry which is preliminary data.</text>
</comment>
<evidence type="ECO:0000259" key="2">
    <source>
        <dbReference type="PROSITE" id="PS50125"/>
    </source>
</evidence>
<keyword evidence="1" id="KW-0472">Membrane</keyword>
<dbReference type="SMART" id="SM01080">
    <property type="entry name" value="CHASE2"/>
    <property type="match status" value="1"/>
</dbReference>
<dbReference type="PANTHER" id="PTHR43081">
    <property type="entry name" value="ADENYLATE CYCLASE, TERMINAL-DIFFERENTIATION SPECIFIC-RELATED"/>
    <property type="match status" value="1"/>
</dbReference>
<dbReference type="Pfam" id="PF05226">
    <property type="entry name" value="CHASE2"/>
    <property type="match status" value="1"/>
</dbReference>
<protein>
    <recommendedName>
        <fullName evidence="2">Guanylate cyclase domain-containing protein</fullName>
    </recommendedName>
</protein>
<feature type="transmembrane region" description="Helical" evidence="1">
    <location>
        <begin position="374"/>
        <end position="397"/>
    </location>
</feature>
<dbReference type="InterPro" id="IPR029787">
    <property type="entry name" value="Nucleotide_cyclase"/>
</dbReference>
<feature type="transmembrane region" description="Helical" evidence="1">
    <location>
        <begin position="12"/>
        <end position="37"/>
    </location>
</feature>
<feature type="domain" description="Guanylate cyclase" evidence="2">
    <location>
        <begin position="439"/>
        <end position="572"/>
    </location>
</feature>
<dbReference type="CDD" id="cd07302">
    <property type="entry name" value="CHD"/>
    <property type="match status" value="1"/>
</dbReference>
<dbReference type="SUPFAM" id="SSF55073">
    <property type="entry name" value="Nucleotide cyclase"/>
    <property type="match status" value="1"/>
</dbReference>
<accession>K2GVH0</accession>
<dbReference type="InterPro" id="IPR007890">
    <property type="entry name" value="CHASE2"/>
</dbReference>
<dbReference type="AlphaFoldDB" id="K2GVH0"/>
<dbReference type="PANTHER" id="PTHR43081:SF1">
    <property type="entry name" value="ADENYLATE CYCLASE, TERMINAL-DIFFERENTIATION SPECIFIC"/>
    <property type="match status" value="1"/>
</dbReference>
<name>K2GVH0_9BACT</name>